<evidence type="ECO:0000256" key="3">
    <source>
        <dbReference type="ARBA" id="ARBA00023015"/>
    </source>
</evidence>
<dbReference type="OrthoDB" id="9809075at2"/>
<feature type="domain" description="NusG-like N-terminal" evidence="9">
    <location>
        <begin position="214"/>
        <end position="322"/>
    </location>
</feature>
<comment type="similarity">
    <text evidence="5 7">Belongs to the NusG family.</text>
</comment>
<evidence type="ECO:0000313" key="12">
    <source>
        <dbReference type="Proteomes" id="UP000291144"/>
    </source>
</evidence>
<dbReference type="SUPFAM" id="SSF50104">
    <property type="entry name" value="Translation proteins SH3-like domain"/>
    <property type="match status" value="1"/>
</dbReference>
<dbReference type="PANTHER" id="PTHR30265:SF2">
    <property type="entry name" value="TRANSCRIPTION TERMINATION_ANTITERMINATION PROTEIN NUSG"/>
    <property type="match status" value="1"/>
</dbReference>
<proteinExistence type="inferred from homology"/>
<evidence type="ECO:0000256" key="1">
    <source>
        <dbReference type="ARBA" id="ARBA00022472"/>
    </source>
</evidence>
<feature type="compositionally biased region" description="Acidic residues" evidence="8">
    <location>
        <begin position="9"/>
        <end position="100"/>
    </location>
</feature>
<dbReference type="SMART" id="SM00738">
    <property type="entry name" value="NGN"/>
    <property type="match status" value="1"/>
</dbReference>
<dbReference type="SUPFAM" id="SSF82679">
    <property type="entry name" value="N-utilization substance G protein NusG, N-terminal domain"/>
    <property type="match status" value="1"/>
</dbReference>
<feature type="compositionally biased region" description="Acidic residues" evidence="8">
    <location>
        <begin position="163"/>
        <end position="173"/>
    </location>
</feature>
<dbReference type="InterPro" id="IPR015869">
    <property type="entry name" value="Transcrpt_antiterm_NusG_bac_CS"/>
</dbReference>
<feature type="compositionally biased region" description="Low complexity" evidence="8">
    <location>
        <begin position="153"/>
        <end position="162"/>
    </location>
</feature>
<feature type="compositionally biased region" description="Acidic residues" evidence="8">
    <location>
        <begin position="108"/>
        <end position="129"/>
    </location>
</feature>
<dbReference type="EMBL" id="SJKB01000008">
    <property type="protein sequence ID" value="TCC58818.1"/>
    <property type="molecule type" value="Genomic_DNA"/>
</dbReference>
<dbReference type="CDD" id="cd09891">
    <property type="entry name" value="NGN_Bact_1"/>
    <property type="match status" value="1"/>
</dbReference>
<keyword evidence="3 5" id="KW-0805">Transcription regulation</keyword>
<dbReference type="GO" id="GO:0032784">
    <property type="term" value="P:regulation of DNA-templated transcription elongation"/>
    <property type="evidence" value="ECO:0007669"/>
    <property type="project" value="InterPro"/>
</dbReference>
<feature type="compositionally biased region" description="Acidic residues" evidence="8">
    <location>
        <begin position="136"/>
        <end position="150"/>
    </location>
</feature>
<dbReference type="GO" id="GO:0006353">
    <property type="term" value="P:DNA-templated transcription termination"/>
    <property type="evidence" value="ECO:0007669"/>
    <property type="project" value="UniProtKB-UniRule"/>
</dbReference>
<dbReference type="InterPro" id="IPR047050">
    <property type="entry name" value="NGN"/>
</dbReference>
<dbReference type="SMART" id="SM00739">
    <property type="entry name" value="KOW"/>
    <property type="match status" value="1"/>
</dbReference>
<dbReference type="InterPro" id="IPR006645">
    <property type="entry name" value="NGN-like_dom"/>
</dbReference>
<dbReference type="InterPro" id="IPR008991">
    <property type="entry name" value="Translation_prot_SH3-like_sf"/>
</dbReference>
<dbReference type="InterPro" id="IPR014722">
    <property type="entry name" value="Rib_uL2_dom2"/>
</dbReference>
<name>A0A4R0KL84_9ACTN</name>
<keyword evidence="4 5" id="KW-0804">Transcription</keyword>
<feature type="domain" description="KOW" evidence="10">
    <location>
        <begin position="351"/>
        <end position="378"/>
    </location>
</feature>
<evidence type="ECO:0000256" key="2">
    <source>
        <dbReference type="ARBA" id="ARBA00022814"/>
    </source>
</evidence>
<dbReference type="AlphaFoldDB" id="A0A4R0KL84"/>
<evidence type="ECO:0000256" key="7">
    <source>
        <dbReference type="RuleBase" id="RU000538"/>
    </source>
</evidence>
<dbReference type="PROSITE" id="PS01014">
    <property type="entry name" value="NUSG"/>
    <property type="match status" value="1"/>
</dbReference>
<dbReference type="PANTHER" id="PTHR30265">
    <property type="entry name" value="RHO-INTERACTING TRANSCRIPTION TERMINATION FACTOR NUSG"/>
    <property type="match status" value="1"/>
</dbReference>
<evidence type="ECO:0000313" key="11">
    <source>
        <dbReference type="EMBL" id="TCC58818.1"/>
    </source>
</evidence>
<dbReference type="Gene3D" id="3.30.70.940">
    <property type="entry name" value="NusG, N-terminal domain"/>
    <property type="match status" value="1"/>
</dbReference>
<feature type="region of interest" description="Disordered" evidence="8">
    <location>
        <begin position="1"/>
        <end position="203"/>
    </location>
</feature>
<dbReference type="Pfam" id="PF02357">
    <property type="entry name" value="NusG"/>
    <property type="match status" value="1"/>
</dbReference>
<evidence type="ECO:0000256" key="6">
    <source>
        <dbReference type="NCBIfam" id="TIGR00922"/>
    </source>
</evidence>
<keyword evidence="2 5" id="KW-0889">Transcription antitermination</keyword>
<comment type="caution">
    <text evidence="11">The sequence shown here is derived from an EMBL/GenBank/DDBJ whole genome shotgun (WGS) entry which is preliminary data.</text>
</comment>
<evidence type="ECO:0000256" key="8">
    <source>
        <dbReference type="SAM" id="MobiDB-lite"/>
    </source>
</evidence>
<dbReference type="HAMAP" id="MF_00948">
    <property type="entry name" value="NusG"/>
    <property type="match status" value="1"/>
</dbReference>
<feature type="compositionally biased region" description="Acidic residues" evidence="8">
    <location>
        <begin position="189"/>
        <end position="203"/>
    </location>
</feature>
<dbReference type="GO" id="GO:0006354">
    <property type="term" value="P:DNA-templated transcription elongation"/>
    <property type="evidence" value="ECO:0007669"/>
    <property type="project" value="UniProtKB-UniRule"/>
</dbReference>
<dbReference type="GO" id="GO:0005829">
    <property type="term" value="C:cytosol"/>
    <property type="evidence" value="ECO:0007669"/>
    <property type="project" value="UniProtKB-ARBA"/>
</dbReference>
<dbReference type="GO" id="GO:0031564">
    <property type="term" value="P:transcription antitermination"/>
    <property type="evidence" value="ECO:0007669"/>
    <property type="project" value="UniProtKB-UniRule"/>
</dbReference>
<dbReference type="CDD" id="cd06091">
    <property type="entry name" value="KOW_NusG"/>
    <property type="match status" value="1"/>
</dbReference>
<dbReference type="NCBIfam" id="TIGR00922">
    <property type="entry name" value="nusG"/>
    <property type="match status" value="1"/>
</dbReference>
<gene>
    <name evidence="5 11" type="primary">nusG</name>
    <name evidence="11" type="ORF">E0H73_26255</name>
</gene>
<evidence type="ECO:0000256" key="4">
    <source>
        <dbReference type="ARBA" id="ARBA00023163"/>
    </source>
</evidence>
<accession>A0A4R0KL84</accession>
<dbReference type="InterPro" id="IPR036735">
    <property type="entry name" value="NGN_dom_sf"/>
</dbReference>
<dbReference type="FunFam" id="2.30.30.30:FF:000002">
    <property type="entry name" value="Transcription termination/antitermination factor NusG"/>
    <property type="match status" value="1"/>
</dbReference>
<dbReference type="FunFam" id="3.30.70.940:FF:000002">
    <property type="entry name" value="Transcription termination/antitermination protein NusG"/>
    <property type="match status" value="1"/>
</dbReference>
<reference evidence="11 12" key="1">
    <citation type="submission" date="2019-02" db="EMBL/GenBank/DDBJ databases">
        <title>Kribbella capetownensis sp. nov. and Kribbella speibonae sp. nov., isolated from soil.</title>
        <authorList>
            <person name="Curtis S.M."/>
            <person name="Norton I."/>
            <person name="Everest G.J."/>
            <person name="Meyers P.R."/>
        </authorList>
    </citation>
    <scope>NUCLEOTIDE SEQUENCE [LARGE SCALE GENOMIC DNA]</scope>
    <source>
        <strain evidence="11 12">NRRL B-24813</strain>
    </source>
</reference>
<organism evidence="11 12">
    <name type="scientific">Kribbella pittospori</name>
    <dbReference type="NCBI Taxonomy" id="722689"/>
    <lineage>
        <taxon>Bacteria</taxon>
        <taxon>Bacillati</taxon>
        <taxon>Actinomycetota</taxon>
        <taxon>Actinomycetes</taxon>
        <taxon>Propionibacteriales</taxon>
        <taxon>Kribbellaceae</taxon>
        <taxon>Kribbella</taxon>
    </lineage>
</organism>
<comment type="function">
    <text evidence="5 7">Participates in transcription elongation, termination and antitermination.</text>
</comment>
<evidence type="ECO:0000256" key="5">
    <source>
        <dbReference type="HAMAP-Rule" id="MF_00948"/>
    </source>
</evidence>
<dbReference type="InterPro" id="IPR001062">
    <property type="entry name" value="Transcrpt_antiterm_NusG"/>
</dbReference>
<keyword evidence="12" id="KW-1185">Reference proteome</keyword>
<sequence>MTEYNVSERDDEVLNLEDEFDVSADSDDDLDLDFDENATDDDLFAGDDDDDDDPFAGLDDDDEDEDVSADDEVEEDVAEYSADDEAEDGPADADDSDEEPVVVVAAADDSEDAEVVTESDVEDAADELAAETAETTSDETIEEEPADDELVFSSADASPAAGADDEADDDADVDAFAAATASAEAQAGDSDEETEPEEPGDPLEELRGRLRSQIGDWYVVHTYSGMENRVKGNLENRINSLNMEDYIFEIIVPTEEVAEIKNGQRRMVKRTVLPGYVLVRMDLTDESWSTVRHTPSVTGFVGNSQKPVPLSLEEVEKMLAPAVVAAAEAAAAEAGAAPAKTAAKKKVEVADFGVGDSVMVVDGPFATLHATVTEINAEAQRIKALVEIFGRETPVELSFNQIQKV</sequence>
<dbReference type="InterPro" id="IPR005824">
    <property type="entry name" value="KOW"/>
</dbReference>
<dbReference type="InterPro" id="IPR043425">
    <property type="entry name" value="NusG-like"/>
</dbReference>
<evidence type="ECO:0000259" key="10">
    <source>
        <dbReference type="SMART" id="SM00739"/>
    </source>
</evidence>
<dbReference type="Gene3D" id="2.30.30.30">
    <property type="match status" value="1"/>
</dbReference>
<dbReference type="PRINTS" id="PR00338">
    <property type="entry name" value="NUSGTNSCPFCT"/>
</dbReference>
<dbReference type="Proteomes" id="UP000291144">
    <property type="component" value="Unassembled WGS sequence"/>
</dbReference>
<protein>
    <recommendedName>
        <fullName evidence="5 6">Transcription termination/antitermination protein NusG</fullName>
    </recommendedName>
</protein>
<keyword evidence="1 5" id="KW-0806">Transcription termination</keyword>
<feature type="compositionally biased region" description="Low complexity" evidence="8">
    <location>
        <begin position="174"/>
        <end position="188"/>
    </location>
</feature>
<evidence type="ECO:0000259" key="9">
    <source>
        <dbReference type="SMART" id="SM00738"/>
    </source>
</evidence>